<keyword evidence="2" id="KW-1185">Reference proteome</keyword>
<dbReference type="OrthoDB" id="9757728at2"/>
<gene>
    <name evidence="1" type="ORF">SAMN05444920_101725</name>
</gene>
<dbReference type="RefSeq" id="WP_103954242.1">
    <property type="nucleotide sequence ID" value="NZ_FNVT01000001.1"/>
</dbReference>
<dbReference type="EMBL" id="FNVT01000001">
    <property type="protein sequence ID" value="SEF80950.1"/>
    <property type="molecule type" value="Genomic_DNA"/>
</dbReference>
<name>A0A1H5V1A7_9ACTN</name>
<protein>
    <submittedName>
        <fullName evidence="1">Uncharacterized protein</fullName>
    </submittedName>
</protein>
<proteinExistence type="predicted"/>
<sequence>MSVTDGPLTGPLSDDHPVLLGPVRLETRFTDTELLVRIFPDEWAIDKFEPKPTAAEIAALDAYWIALWRSGGGAVAEEAAWQELARRIPAGRANWLLQGHRPADMGARPTGVAAGTTVLVIVSNQPLPANDRQPAITYWTAVWRAHGDREAVGAAFVALRTAVGNTRAQAIRARRPVGVDAPPPGAGDDVVVSFLVLPVAADVAAQSWTKAARARLLPDRFVVLGFEGGEQVVSVTGTPVPDTLPVSPDPEAADQLKVDERSGSLHVPDELGWLTDLDRAVATGMAVRIPLTDRIRGGLDRLVVLGLRQRSGPEETGAELADLITRQLRGPSGFMLVPQGTPTNNSEAAPAGQNAREEAEAGLRTAAGIGLTAEPGLQDEWATRTDGEWLAELLGIDPAALAGTPNADRTDQRDAKAANIALWPATWGSYLRTMLHPIVPPDMVDKTRAFFTRYVSGRGPLPVVKIGRQPYGIVPATAYSRMSLPPGHRRGLKRVLDAAAQDWRAAATAHVAHLDKDDDPHQVLLDILALHPTSAEYHQRYAQSVEDVYNRENLAGGGPRVLPALDRLDMPRPIRALLARLGHTGQDPDLVRRLFVGTQHPLLGPLVDDRPPSETDPVRAYLPGGGNYLQWLAAHAGTDLETIRLESGFAGDRRPAALLYLLLRHAVLLGWEDAGRRLAALAGSPVPSPVDPLFVHVRGGAPSESRFRQLYSPDQAITGLPDRLVREHIPAVLGTAGPQGQAIAQLGEQVRALGLLAGLPTARLERVLAEHLDCAAYRMDAWMLGLATERLTELRRPGGTGVRRGVHVGAYGWLEDVRPRPKPLRPVTLTGDLAALFGPTVWHDPANGGYVHAHSPAQATTAAVLRAGYLANATPETPGMFAVNLSSERVRVALSLLDGLRQGQSLGALLGYRFERGLHDRFEDVELDTFITALRGAFPLRAGRLPGAKPDQDTAVELVEARNVVDGLALVRRITRTPGAAHYPFGAEGLPDVESQAQQDAIDAEALRLLDTHDALADLAVAEGTYQALAGNPERASATLDAYAKEGLPPDPAVVRTPRGGVTLTHRLAVQFRPGRGPGPGDTPRGKAEPAIEDWLPSLLPDDDKVAALVTWTDPVDGDAESRVVTQRDCGLGAIDLLYALRPASEAAMTDLDDRIVGVVIDRDHPRPDAVLTIRYTQRVPGRVTFFELSQLIAALRTLLTTSRPVRPSDLTPAAGAETVDRAADDAVSLPRSRPAEVREALRRLADDVGDYVEDLARVFPEPPAPVRRGDAIEGIDTFLSRYATLVARAGGFGMVRSGWGEVAAWRQGVFTEVLAAADTVADRLAKALDEADELISAYDALPQSASDTERFLLLQKAERLLTTRPTSPLPDRPRRLRTILDDRRRDFARRLDDVRDVARTNRRSLSGLLDEVADLLPLTDVDPAGLDLRPYEDRAVAYGAELLGRARALAAEIDGRVESSGKALDAYDKAVTGPEKVQAAMEALKALLGEDVLAVPEFTPAQRLAQDWRRAHDDSDDLVEHLEDDFGREFPVDDWLHGVARVRDRARLWEQVTLLSDALRGPGDGLMGNHDGWDEPALTPIQLPYRQRDHWLGMEFAEGATFGEDRVLFTAHYADDDFIEDGAACGLLLDEWTEVVPAERETTSIALNHDRPDSEPPQAMLLVAPPVKTGAWRWEDLVAAVGETFDLARSRAVEPAHLDGTAYAHLLPATVLSATRRPITISTDLAVNNLRGREG</sequence>
<accession>A0A1H5V1A7</accession>
<dbReference type="Proteomes" id="UP000236732">
    <property type="component" value="Unassembled WGS sequence"/>
</dbReference>
<evidence type="ECO:0000313" key="1">
    <source>
        <dbReference type="EMBL" id="SEF80950.1"/>
    </source>
</evidence>
<evidence type="ECO:0000313" key="2">
    <source>
        <dbReference type="Proteomes" id="UP000236732"/>
    </source>
</evidence>
<organism evidence="1 2">
    <name type="scientific">Nonomuraea solani</name>
    <dbReference type="NCBI Taxonomy" id="1144553"/>
    <lineage>
        <taxon>Bacteria</taxon>
        <taxon>Bacillati</taxon>
        <taxon>Actinomycetota</taxon>
        <taxon>Actinomycetes</taxon>
        <taxon>Streptosporangiales</taxon>
        <taxon>Streptosporangiaceae</taxon>
        <taxon>Nonomuraea</taxon>
    </lineage>
</organism>
<reference evidence="1 2" key="1">
    <citation type="submission" date="2016-10" db="EMBL/GenBank/DDBJ databases">
        <authorList>
            <person name="de Groot N.N."/>
        </authorList>
    </citation>
    <scope>NUCLEOTIDE SEQUENCE [LARGE SCALE GENOMIC DNA]</scope>
    <source>
        <strain evidence="1 2">CGMCC 4.7037</strain>
    </source>
</reference>